<sequence>MASPALPRTFRPRWGRWVPYAVALVLLAAAVLLALLVTSFAPADRILTVLLVLALVWVLHRLADVRVVAREEGLEVVNVLGRRRLAWAEVLSLHLHPGEPWLVLDLSDGTSLSAMGVQGSEGDYAQRQGREIATLVLRYSTPDAP</sequence>
<feature type="transmembrane region" description="Helical" evidence="1">
    <location>
        <begin position="46"/>
        <end position="63"/>
    </location>
</feature>
<dbReference type="Pfam" id="PF10756">
    <property type="entry name" value="bPH_6"/>
    <property type="match status" value="1"/>
</dbReference>
<evidence type="ECO:0000256" key="1">
    <source>
        <dbReference type="SAM" id="Phobius"/>
    </source>
</evidence>
<feature type="transmembrane region" description="Helical" evidence="1">
    <location>
        <begin position="20"/>
        <end position="40"/>
    </location>
</feature>
<dbReference type="EMBL" id="SGXD01000002">
    <property type="protein sequence ID" value="RZS89362.1"/>
    <property type="molecule type" value="Genomic_DNA"/>
</dbReference>
<evidence type="ECO:0000313" key="4">
    <source>
        <dbReference type="Proteomes" id="UP000293638"/>
    </source>
</evidence>
<protein>
    <submittedName>
        <fullName evidence="3">PH (Pleckstrin Homology) domain-containing protein</fullName>
    </submittedName>
</protein>
<feature type="domain" description="Low molecular weight protein antigen 6 PH" evidence="2">
    <location>
        <begin position="65"/>
        <end position="130"/>
    </location>
</feature>
<dbReference type="AlphaFoldDB" id="A0A4Q7NSL2"/>
<dbReference type="OrthoDB" id="3824918at2"/>
<accession>A0A4Q7NSL2</accession>
<keyword evidence="1" id="KW-1133">Transmembrane helix</keyword>
<dbReference type="Proteomes" id="UP000293638">
    <property type="component" value="Unassembled WGS sequence"/>
</dbReference>
<dbReference type="InterPro" id="IPR019692">
    <property type="entry name" value="CFP-6_PH"/>
</dbReference>
<gene>
    <name evidence="3" type="ORF">EV189_1125</name>
</gene>
<keyword evidence="4" id="KW-1185">Reference proteome</keyword>
<reference evidence="3 4" key="1">
    <citation type="submission" date="2019-02" db="EMBL/GenBank/DDBJ databases">
        <title>Genomic Encyclopedia of Type Strains, Phase IV (KMG-IV): sequencing the most valuable type-strain genomes for metagenomic binning, comparative biology and taxonomic classification.</title>
        <authorList>
            <person name="Goeker M."/>
        </authorList>
    </citation>
    <scope>NUCLEOTIDE SEQUENCE [LARGE SCALE GENOMIC DNA]</scope>
    <source>
        <strain evidence="3 4">DSM 45622</strain>
    </source>
</reference>
<evidence type="ECO:0000313" key="3">
    <source>
        <dbReference type="EMBL" id="RZS89362.1"/>
    </source>
</evidence>
<organism evidence="3 4">
    <name type="scientific">Motilibacter rhizosphaerae</name>
    <dbReference type="NCBI Taxonomy" id="598652"/>
    <lineage>
        <taxon>Bacteria</taxon>
        <taxon>Bacillati</taxon>
        <taxon>Actinomycetota</taxon>
        <taxon>Actinomycetes</taxon>
        <taxon>Motilibacterales</taxon>
        <taxon>Motilibacteraceae</taxon>
        <taxon>Motilibacter</taxon>
    </lineage>
</organism>
<evidence type="ECO:0000259" key="2">
    <source>
        <dbReference type="Pfam" id="PF10756"/>
    </source>
</evidence>
<proteinExistence type="predicted"/>
<dbReference type="RefSeq" id="WP_130491987.1">
    <property type="nucleotide sequence ID" value="NZ_SGXD01000002.1"/>
</dbReference>
<name>A0A4Q7NSL2_9ACTN</name>
<keyword evidence="1" id="KW-0812">Transmembrane</keyword>
<keyword evidence="1" id="KW-0472">Membrane</keyword>
<comment type="caution">
    <text evidence="3">The sequence shown here is derived from an EMBL/GenBank/DDBJ whole genome shotgun (WGS) entry which is preliminary data.</text>
</comment>